<comment type="caution">
    <text evidence="9">The sequence shown here is derived from an EMBL/GenBank/DDBJ whole genome shotgun (WGS) entry which is preliminary data.</text>
</comment>
<keyword evidence="7" id="KW-0808">Transferase</keyword>
<evidence type="ECO:0000256" key="4">
    <source>
        <dbReference type="ARBA" id="ARBA00013170"/>
    </source>
</evidence>
<evidence type="ECO:0000256" key="1">
    <source>
        <dbReference type="ARBA" id="ARBA00005042"/>
    </source>
</evidence>
<gene>
    <name evidence="9" type="ORF">KY465_15770</name>
</gene>
<keyword evidence="10" id="KW-1185">Reference proteome</keyword>
<feature type="transmembrane region" description="Helical" evidence="8">
    <location>
        <begin position="113"/>
        <end position="135"/>
    </location>
</feature>
<reference evidence="9" key="1">
    <citation type="submission" date="2021-07" db="EMBL/GenBank/DDBJ databases">
        <title>Pseudohoeflea marina sp. nov. a polyhydroxyalcanoate-producing bacterium.</title>
        <authorList>
            <person name="Zheng W."/>
            <person name="Yu S."/>
            <person name="Huang Y."/>
        </authorList>
    </citation>
    <scope>NUCLEOTIDE SEQUENCE</scope>
    <source>
        <strain evidence="9">DP4N28-3</strain>
    </source>
</reference>
<dbReference type="InterPro" id="IPR004570">
    <property type="entry name" value="Phosphatidylglycerol_P_synth"/>
</dbReference>
<keyword evidence="8" id="KW-1133">Transmembrane helix</keyword>
<keyword evidence="8" id="KW-0472">Membrane</keyword>
<comment type="pathway">
    <text evidence="2">Lipid metabolism.</text>
</comment>
<evidence type="ECO:0000256" key="2">
    <source>
        <dbReference type="ARBA" id="ARBA00005189"/>
    </source>
</evidence>
<accession>A0ABS6WS27</accession>
<dbReference type="EC" id="2.7.8.5" evidence="4"/>
<keyword evidence="8" id="KW-0812">Transmembrane</keyword>
<proteinExistence type="inferred from homology"/>
<feature type="transmembrane region" description="Helical" evidence="8">
    <location>
        <begin position="147"/>
        <end position="168"/>
    </location>
</feature>
<evidence type="ECO:0000256" key="6">
    <source>
        <dbReference type="ARBA" id="ARBA00048586"/>
    </source>
</evidence>
<dbReference type="PROSITE" id="PS00379">
    <property type="entry name" value="CDP_ALCOHOL_P_TRANSF"/>
    <property type="match status" value="1"/>
</dbReference>
<dbReference type="InterPro" id="IPR000462">
    <property type="entry name" value="CDP-OH_P_trans"/>
</dbReference>
<comment type="pathway">
    <text evidence="1">Phospholipid metabolism; phosphatidylglycerol biosynthesis; phosphatidylglycerol from CDP-diacylglycerol: step 1/2.</text>
</comment>
<evidence type="ECO:0000256" key="3">
    <source>
        <dbReference type="ARBA" id="ARBA00010441"/>
    </source>
</evidence>
<dbReference type="Proteomes" id="UP001430804">
    <property type="component" value="Unassembled WGS sequence"/>
</dbReference>
<evidence type="ECO:0000256" key="7">
    <source>
        <dbReference type="RuleBase" id="RU003750"/>
    </source>
</evidence>
<evidence type="ECO:0000256" key="5">
    <source>
        <dbReference type="ARBA" id="ARBA00014944"/>
    </source>
</evidence>
<comment type="catalytic activity">
    <reaction evidence="6">
        <text>a CDP-1,2-diacyl-sn-glycerol + sn-glycerol 3-phosphate = a 1,2-diacyl-sn-glycero-3-phospho-(1'-sn-glycero-3'-phosphate) + CMP + H(+)</text>
        <dbReference type="Rhea" id="RHEA:12593"/>
        <dbReference type="ChEBI" id="CHEBI:15378"/>
        <dbReference type="ChEBI" id="CHEBI:57597"/>
        <dbReference type="ChEBI" id="CHEBI:58332"/>
        <dbReference type="ChEBI" id="CHEBI:60110"/>
        <dbReference type="ChEBI" id="CHEBI:60377"/>
        <dbReference type="EC" id="2.7.8.5"/>
    </reaction>
</comment>
<dbReference type="RefSeq" id="WP_219203059.1">
    <property type="nucleotide sequence ID" value="NZ_JAHWQX010000004.1"/>
</dbReference>
<dbReference type="PANTHER" id="PTHR14269:SF62">
    <property type="entry name" value="CDP-DIACYLGLYCEROL--GLYCEROL-3-PHOSPHATE 3-PHOSPHATIDYLTRANSFERASE 1, CHLOROPLASTIC"/>
    <property type="match status" value="1"/>
</dbReference>
<dbReference type="InterPro" id="IPR050324">
    <property type="entry name" value="CDP-alcohol_PTase-I"/>
</dbReference>
<name>A0ABS6WS27_9HYPH</name>
<dbReference type="Pfam" id="PF01066">
    <property type="entry name" value="CDP-OH_P_transf"/>
    <property type="match status" value="1"/>
</dbReference>
<dbReference type="InterPro" id="IPR048254">
    <property type="entry name" value="CDP_ALCOHOL_P_TRANSF_CS"/>
</dbReference>
<organism evidence="9 10">
    <name type="scientific">Pseudohoeflea coraliihabitans</name>
    <dbReference type="NCBI Taxonomy" id="2860393"/>
    <lineage>
        <taxon>Bacteria</taxon>
        <taxon>Pseudomonadati</taxon>
        <taxon>Pseudomonadota</taxon>
        <taxon>Alphaproteobacteria</taxon>
        <taxon>Hyphomicrobiales</taxon>
        <taxon>Rhizobiaceae</taxon>
        <taxon>Pseudohoeflea</taxon>
    </lineage>
</organism>
<protein>
    <recommendedName>
        <fullName evidence="5">CDP-diacylglycerol--glycerol-3-phosphate 3-phosphatidyltransferase</fullName>
        <ecNumber evidence="4">2.7.8.5</ecNumber>
    </recommendedName>
</protein>
<dbReference type="EMBL" id="JAHWQX010000004">
    <property type="protein sequence ID" value="MBW3098743.1"/>
    <property type="molecule type" value="Genomic_DNA"/>
</dbReference>
<evidence type="ECO:0000313" key="9">
    <source>
        <dbReference type="EMBL" id="MBW3098743.1"/>
    </source>
</evidence>
<evidence type="ECO:0000313" key="10">
    <source>
        <dbReference type="Proteomes" id="UP001430804"/>
    </source>
</evidence>
<evidence type="ECO:0000256" key="8">
    <source>
        <dbReference type="SAM" id="Phobius"/>
    </source>
</evidence>
<feature type="transmembrane region" description="Helical" evidence="8">
    <location>
        <begin position="68"/>
        <end position="92"/>
    </location>
</feature>
<dbReference type="PANTHER" id="PTHR14269">
    <property type="entry name" value="CDP-DIACYLGLYCEROL--GLYCEROL-3-PHOSPHATE 3-PHOSPHATIDYLTRANSFERASE-RELATED"/>
    <property type="match status" value="1"/>
</dbReference>
<sequence>MTVPNLITVARFIAVPFLLLAMMRGDMGWAFAIFLIAGISDGIDGFIARRFGQVSELGTYLDPVADKLLLVAAFVMLGYLGALPLWLVLLVVTRDVLIVGAVALSHLMGRPVAVQPLFVSKATTAAQILLVVVILGESAGLGDIGWLNFSLQLAVAGLTIASAAAYLISWMRHMAETG</sequence>
<comment type="similarity">
    <text evidence="3 7">Belongs to the CDP-alcohol phosphatidyltransferase class-I family.</text>
</comment>
<dbReference type="PIRSF" id="PIRSF000847">
    <property type="entry name" value="Phos_ph_gly_syn"/>
    <property type="match status" value="1"/>
</dbReference>